<dbReference type="InterPro" id="IPR010736">
    <property type="entry name" value="SHIPPO-rpt"/>
</dbReference>
<evidence type="ECO:0000313" key="5">
    <source>
        <dbReference type="EMBL" id="AWP21442.1"/>
    </source>
</evidence>
<protein>
    <submittedName>
        <fullName evidence="5">Putative O(6)-methylguanine-induced apoptosis 2</fullName>
    </submittedName>
</protein>
<keyword evidence="6" id="KW-1185">Reference proteome</keyword>
<gene>
    <name evidence="5" type="ORF">SMAX5B_015899</name>
</gene>
<dbReference type="Pfam" id="PF07004">
    <property type="entry name" value="SHIPPO-rpt"/>
    <property type="match status" value="3"/>
</dbReference>
<keyword evidence="4" id="KW-0539">Nucleus</keyword>
<sequence>MASDLLTPSATFLALFNRIEGNLYQGLHNFLIVEYEFVVGHYEVNNHLIQHNSKAVLSPFKSKTKRIPALVDDHGPGPGAYSPHQAPRPVKKTILPRGCYLAISEPPLIVPKDPPLPGPGQYDIGNCNGTSKHPMPTAAFASRTERLPRNSQSDMRPGPGFYDPQVLSKQSFFYNDSRVWIPINPLALMELLLSPFRALRGDQRTGWQCFRSVYL</sequence>
<proteinExistence type="predicted"/>
<evidence type="ECO:0000313" key="6">
    <source>
        <dbReference type="Proteomes" id="UP000246464"/>
    </source>
</evidence>
<dbReference type="Proteomes" id="UP000246464">
    <property type="component" value="Chromosome 22"/>
</dbReference>
<evidence type="ECO:0000256" key="2">
    <source>
        <dbReference type="ARBA" id="ARBA00004496"/>
    </source>
</evidence>
<dbReference type="PANTHER" id="PTHR35678">
    <property type="entry name" value="PROTEIN STPG4"/>
    <property type="match status" value="1"/>
</dbReference>
<dbReference type="GO" id="GO:0042393">
    <property type="term" value="F:histone binding"/>
    <property type="evidence" value="ECO:0007669"/>
    <property type="project" value="TreeGrafter"/>
</dbReference>
<dbReference type="GO" id="GO:0005737">
    <property type="term" value="C:cytoplasm"/>
    <property type="evidence" value="ECO:0007669"/>
    <property type="project" value="UniProtKB-SubCell"/>
</dbReference>
<dbReference type="GO" id="GO:0042585">
    <property type="term" value="C:germinal vesicle"/>
    <property type="evidence" value="ECO:0007669"/>
    <property type="project" value="TreeGrafter"/>
</dbReference>
<comment type="subcellular location">
    <subcellularLocation>
        <location evidence="2">Cytoplasm</location>
    </subcellularLocation>
    <subcellularLocation>
        <location evidence="1">Nucleus</location>
    </subcellularLocation>
</comment>
<organism evidence="5 6">
    <name type="scientific">Scophthalmus maximus</name>
    <name type="common">Turbot</name>
    <name type="synonym">Psetta maxima</name>
    <dbReference type="NCBI Taxonomy" id="52904"/>
    <lineage>
        <taxon>Eukaryota</taxon>
        <taxon>Metazoa</taxon>
        <taxon>Chordata</taxon>
        <taxon>Craniata</taxon>
        <taxon>Vertebrata</taxon>
        <taxon>Euteleostomi</taxon>
        <taxon>Actinopterygii</taxon>
        <taxon>Neopterygii</taxon>
        <taxon>Teleostei</taxon>
        <taxon>Neoteleostei</taxon>
        <taxon>Acanthomorphata</taxon>
        <taxon>Carangaria</taxon>
        <taxon>Pleuronectiformes</taxon>
        <taxon>Pleuronectoidei</taxon>
        <taxon>Scophthalmidae</taxon>
        <taxon>Scophthalmus</taxon>
    </lineage>
</organism>
<evidence type="ECO:0000256" key="3">
    <source>
        <dbReference type="ARBA" id="ARBA00022490"/>
    </source>
</evidence>
<dbReference type="GO" id="GO:0001940">
    <property type="term" value="C:male pronucleus"/>
    <property type="evidence" value="ECO:0007669"/>
    <property type="project" value="TreeGrafter"/>
</dbReference>
<dbReference type="AlphaFoldDB" id="A0A2U9D3I2"/>
<reference evidence="5 6" key="1">
    <citation type="submission" date="2017-12" db="EMBL/GenBank/DDBJ databases">
        <title>Integrating genomic resources of turbot (Scophthalmus maximus) in depth evaluation of genetic and physical mapping variation across individuals.</title>
        <authorList>
            <person name="Martinez P."/>
        </authorList>
    </citation>
    <scope>NUCLEOTIDE SEQUENCE [LARGE SCALE GENOMIC DNA]</scope>
</reference>
<dbReference type="GO" id="GO:0044727">
    <property type="term" value="P:epigenetic programing of male pronucleus"/>
    <property type="evidence" value="ECO:0007669"/>
    <property type="project" value="TreeGrafter"/>
</dbReference>
<dbReference type="PANTHER" id="PTHR35678:SF1">
    <property type="entry name" value="PROTEIN STPG4"/>
    <property type="match status" value="1"/>
</dbReference>
<name>A0A2U9D3I2_SCOMX</name>
<evidence type="ECO:0000256" key="4">
    <source>
        <dbReference type="ARBA" id="ARBA00023242"/>
    </source>
</evidence>
<dbReference type="EMBL" id="CP026264">
    <property type="protein sequence ID" value="AWP21442.1"/>
    <property type="molecule type" value="Genomic_DNA"/>
</dbReference>
<evidence type="ECO:0000256" key="1">
    <source>
        <dbReference type="ARBA" id="ARBA00004123"/>
    </source>
</evidence>
<dbReference type="GO" id="GO:0001939">
    <property type="term" value="C:female pronucleus"/>
    <property type="evidence" value="ECO:0007669"/>
    <property type="project" value="TreeGrafter"/>
</dbReference>
<keyword evidence="3" id="KW-0963">Cytoplasm</keyword>
<accession>A0A2U9D3I2</accession>
<dbReference type="GO" id="GO:0003682">
    <property type="term" value="F:chromatin binding"/>
    <property type="evidence" value="ECO:0007669"/>
    <property type="project" value="TreeGrafter"/>
</dbReference>